<dbReference type="Gene3D" id="1.20.5.170">
    <property type="match status" value="1"/>
</dbReference>
<evidence type="ECO:0000256" key="2">
    <source>
        <dbReference type="ARBA" id="ARBA00023043"/>
    </source>
</evidence>
<evidence type="ECO:0000256" key="4">
    <source>
        <dbReference type="SAM" id="MobiDB-lite"/>
    </source>
</evidence>
<dbReference type="GO" id="GO:0003700">
    <property type="term" value="F:DNA-binding transcription factor activity"/>
    <property type="evidence" value="ECO:0007669"/>
    <property type="project" value="InterPro"/>
</dbReference>
<dbReference type="Proteomes" id="UP000308005">
    <property type="component" value="Unassembled WGS sequence"/>
</dbReference>
<feature type="region of interest" description="Disordered" evidence="4">
    <location>
        <begin position="1"/>
        <end position="20"/>
    </location>
</feature>
<evidence type="ECO:0000313" key="7">
    <source>
        <dbReference type="Proteomes" id="UP000308005"/>
    </source>
</evidence>
<dbReference type="Pfam" id="PF12796">
    <property type="entry name" value="Ank_2"/>
    <property type="match status" value="2"/>
</dbReference>
<feature type="repeat" description="ANK" evidence="3">
    <location>
        <begin position="303"/>
        <end position="334"/>
    </location>
</feature>
<reference evidence="6 7" key="1">
    <citation type="submission" date="2018-10" db="EMBL/GenBank/DDBJ databases">
        <title>Fifty Aureobasidium pullulans genomes reveal a recombining polyextremotolerant generalist.</title>
        <authorList>
            <person name="Gostincar C."/>
            <person name="Turk M."/>
            <person name="Zajc J."/>
            <person name="Gunde-Cimerman N."/>
        </authorList>
    </citation>
    <scope>NUCLEOTIDE SEQUENCE [LARGE SCALE GENOMIC DNA]</scope>
    <source>
        <strain evidence="6 7">EXF-3863</strain>
    </source>
</reference>
<dbReference type="PROSITE" id="PS50297">
    <property type="entry name" value="ANK_REP_REGION"/>
    <property type="match status" value="3"/>
</dbReference>
<dbReference type="SUPFAM" id="SSF48403">
    <property type="entry name" value="Ankyrin repeat"/>
    <property type="match status" value="1"/>
</dbReference>
<comment type="caution">
    <text evidence="6">The sequence shown here is derived from an EMBL/GenBank/DDBJ whole genome shotgun (WGS) entry which is preliminary data.</text>
</comment>
<dbReference type="SUPFAM" id="SSF57959">
    <property type="entry name" value="Leucine zipper domain"/>
    <property type="match status" value="1"/>
</dbReference>
<evidence type="ECO:0000256" key="3">
    <source>
        <dbReference type="PROSITE-ProRule" id="PRU00023"/>
    </source>
</evidence>
<evidence type="ECO:0000256" key="1">
    <source>
        <dbReference type="ARBA" id="ARBA00022737"/>
    </source>
</evidence>
<keyword evidence="2 3" id="KW-0040">ANK repeat</keyword>
<dbReference type="InterPro" id="IPR004827">
    <property type="entry name" value="bZIP"/>
</dbReference>
<dbReference type="InterPro" id="IPR046347">
    <property type="entry name" value="bZIP_sf"/>
</dbReference>
<evidence type="ECO:0000313" key="6">
    <source>
        <dbReference type="EMBL" id="THZ18025.1"/>
    </source>
</evidence>
<dbReference type="PRINTS" id="PR01415">
    <property type="entry name" value="ANKYRIN"/>
</dbReference>
<sequence>MSSCALNDSDPYTGDAGYSDQMDQRCRTNVALVEDAATRKKLQNRIAQKAYRKRLKSRMEELESFRDTMTVAKMTLLAGASPGTDQDDPNRQAISNQLSMPTVRVPILGGPDESTESVSYFDSRDNAMPISRIGLQTPPANVEISYNPDQDMPSLGSWDLDEAYPVALSLNGIGLANREHASPRFCARPLEESSSLVTSDKPQDGKTALHIAAESGRLSTVQLLLRLQSNVLPQDSMGRTCLHLAVCNSQQSVVEELIKHPSCLDVQEKDGRTALHIAVAQGHESIVTSLLGAGALLEVKDARGQTPLHIAAANGQDVIVQLLFIRGANIHATI</sequence>
<protein>
    <recommendedName>
        <fullName evidence="5">BZIP domain-containing protein</fullName>
    </recommendedName>
</protein>
<dbReference type="PROSITE" id="PS50088">
    <property type="entry name" value="ANK_REPEAT"/>
    <property type="match status" value="4"/>
</dbReference>
<dbReference type="InterPro" id="IPR036770">
    <property type="entry name" value="Ankyrin_rpt-contain_sf"/>
</dbReference>
<keyword evidence="1" id="KW-0677">Repeat</keyword>
<name>A0A4S9T3M8_AURPU</name>
<feature type="repeat" description="ANK" evidence="3">
    <location>
        <begin position="204"/>
        <end position="236"/>
    </location>
</feature>
<dbReference type="AlphaFoldDB" id="A0A4S9T3M8"/>
<organism evidence="6 7">
    <name type="scientific">Aureobasidium pullulans</name>
    <name type="common">Black yeast</name>
    <name type="synonym">Pullularia pullulans</name>
    <dbReference type="NCBI Taxonomy" id="5580"/>
    <lineage>
        <taxon>Eukaryota</taxon>
        <taxon>Fungi</taxon>
        <taxon>Dikarya</taxon>
        <taxon>Ascomycota</taxon>
        <taxon>Pezizomycotina</taxon>
        <taxon>Dothideomycetes</taxon>
        <taxon>Dothideomycetidae</taxon>
        <taxon>Dothideales</taxon>
        <taxon>Saccotheciaceae</taxon>
        <taxon>Aureobasidium</taxon>
    </lineage>
</organism>
<dbReference type="SMART" id="SM00248">
    <property type="entry name" value="ANK"/>
    <property type="match status" value="4"/>
</dbReference>
<accession>A0A4S9T3M8</accession>
<dbReference type="EMBL" id="QZBM01000256">
    <property type="protein sequence ID" value="THZ18025.1"/>
    <property type="molecule type" value="Genomic_DNA"/>
</dbReference>
<dbReference type="PROSITE" id="PS00036">
    <property type="entry name" value="BZIP_BASIC"/>
    <property type="match status" value="1"/>
</dbReference>
<evidence type="ECO:0000259" key="5">
    <source>
        <dbReference type="PROSITE" id="PS00036"/>
    </source>
</evidence>
<feature type="domain" description="BZIP" evidence="5">
    <location>
        <begin position="39"/>
        <end position="54"/>
    </location>
</feature>
<dbReference type="PANTHER" id="PTHR24171">
    <property type="entry name" value="ANKYRIN REPEAT DOMAIN-CONTAINING PROTEIN 39-RELATED"/>
    <property type="match status" value="1"/>
</dbReference>
<dbReference type="Gene3D" id="1.25.40.20">
    <property type="entry name" value="Ankyrin repeat-containing domain"/>
    <property type="match status" value="2"/>
</dbReference>
<feature type="repeat" description="ANK" evidence="3">
    <location>
        <begin position="237"/>
        <end position="269"/>
    </location>
</feature>
<proteinExistence type="predicted"/>
<dbReference type="CDD" id="cd14688">
    <property type="entry name" value="bZIP_YAP"/>
    <property type="match status" value="1"/>
</dbReference>
<dbReference type="InterPro" id="IPR002110">
    <property type="entry name" value="Ankyrin_rpt"/>
</dbReference>
<gene>
    <name evidence="6" type="ORF">D6C91_05670</name>
</gene>
<feature type="repeat" description="ANK" evidence="3">
    <location>
        <begin position="270"/>
        <end position="302"/>
    </location>
</feature>